<reference evidence="9" key="1">
    <citation type="submission" date="2022-07" db="EMBL/GenBank/DDBJ databases">
        <title>Phylogenomic reconstructions and comparative analyses of Kickxellomycotina fungi.</title>
        <authorList>
            <person name="Reynolds N.K."/>
            <person name="Stajich J.E."/>
            <person name="Barry K."/>
            <person name="Grigoriev I.V."/>
            <person name="Crous P."/>
            <person name="Smith M.E."/>
        </authorList>
    </citation>
    <scope>NUCLEOTIDE SEQUENCE</scope>
    <source>
        <strain evidence="9">RSA 861</strain>
    </source>
</reference>
<evidence type="ECO:0000256" key="4">
    <source>
        <dbReference type="ARBA" id="ARBA00023128"/>
    </source>
</evidence>
<keyword evidence="10" id="KW-1185">Reference proteome</keyword>
<evidence type="ECO:0000313" key="9">
    <source>
        <dbReference type="EMBL" id="KAJ1915105.1"/>
    </source>
</evidence>
<evidence type="ECO:0000256" key="8">
    <source>
        <dbReference type="SAM" id="MobiDB-lite"/>
    </source>
</evidence>
<comment type="similarity">
    <text evidence="2">Belongs to the mitochondrion-specific ribosomal protein mS23 family.</text>
</comment>
<evidence type="ECO:0000256" key="1">
    <source>
        <dbReference type="ARBA" id="ARBA00004173"/>
    </source>
</evidence>
<evidence type="ECO:0000313" key="10">
    <source>
        <dbReference type="Proteomes" id="UP001150569"/>
    </source>
</evidence>
<dbReference type="OrthoDB" id="5542239at2759"/>
<feature type="region of interest" description="Disordered" evidence="8">
    <location>
        <begin position="142"/>
        <end position="162"/>
    </location>
</feature>
<keyword evidence="4" id="KW-0496">Mitochondrion</keyword>
<proteinExistence type="inferred from homology"/>
<evidence type="ECO:0000256" key="6">
    <source>
        <dbReference type="ARBA" id="ARBA00035137"/>
    </source>
</evidence>
<evidence type="ECO:0000256" key="2">
    <source>
        <dbReference type="ARBA" id="ARBA00009864"/>
    </source>
</evidence>
<keyword evidence="5" id="KW-0687">Ribonucleoprotein</keyword>
<dbReference type="InterPro" id="IPR016939">
    <property type="entry name" value="Ribosomal_mS23_fun"/>
</dbReference>
<evidence type="ECO:0000256" key="3">
    <source>
        <dbReference type="ARBA" id="ARBA00022980"/>
    </source>
</evidence>
<protein>
    <recommendedName>
        <fullName evidence="6">Small ribosomal subunit protein mS23</fullName>
    </recommendedName>
    <alternativeName>
        <fullName evidence="7">37S ribosomal protein S25, mitochondrial</fullName>
    </alternativeName>
</protein>
<feature type="compositionally biased region" description="Low complexity" evidence="8">
    <location>
        <begin position="97"/>
        <end position="106"/>
    </location>
</feature>
<dbReference type="GO" id="GO:0005763">
    <property type="term" value="C:mitochondrial small ribosomal subunit"/>
    <property type="evidence" value="ECO:0007669"/>
    <property type="project" value="InterPro"/>
</dbReference>
<name>A0A9W7ZX75_9FUNG</name>
<organism evidence="9 10">
    <name type="scientific">Tieghemiomyces parasiticus</name>
    <dbReference type="NCBI Taxonomy" id="78921"/>
    <lineage>
        <taxon>Eukaryota</taxon>
        <taxon>Fungi</taxon>
        <taxon>Fungi incertae sedis</taxon>
        <taxon>Zoopagomycota</taxon>
        <taxon>Kickxellomycotina</taxon>
        <taxon>Dimargaritomycetes</taxon>
        <taxon>Dimargaritales</taxon>
        <taxon>Dimargaritaceae</taxon>
        <taxon>Tieghemiomyces</taxon>
    </lineage>
</organism>
<dbReference type="GO" id="GO:0003735">
    <property type="term" value="F:structural constituent of ribosome"/>
    <property type="evidence" value="ECO:0007669"/>
    <property type="project" value="InterPro"/>
</dbReference>
<comment type="caution">
    <text evidence="9">The sequence shown here is derived from an EMBL/GenBank/DDBJ whole genome shotgun (WGS) entry which is preliminary data.</text>
</comment>
<evidence type="ECO:0000256" key="5">
    <source>
        <dbReference type="ARBA" id="ARBA00023274"/>
    </source>
</evidence>
<comment type="subcellular location">
    <subcellularLocation>
        <location evidence="1">Mitochondrion</location>
    </subcellularLocation>
</comment>
<feature type="compositionally biased region" description="Basic residues" evidence="8">
    <location>
        <begin position="146"/>
        <end position="155"/>
    </location>
</feature>
<dbReference type="Proteomes" id="UP001150569">
    <property type="component" value="Unassembled WGS sequence"/>
</dbReference>
<dbReference type="Pfam" id="PF13741">
    <property type="entry name" value="MRP-S25"/>
    <property type="match status" value="1"/>
</dbReference>
<sequence length="318" mass="35740">MLTKNLAVRVRQQAIDQMRAKLLRTKPVWFDAVTRIPPGPTIVRDPSLFSTNVRLPFERAADKAAAKGEAAPPAPQQAKPALYVAPKWRARAERTTATKSAGRTTTEAGEKTSEFATAAETAAATGITLVPSHPVVGTPWSTPRTASHHKLRTRPPKPPQIVFPEDQLRRRFYQDHPHELLRPRSVQETTNGVNRTDWSQLHDPIRYPGPVTGEHVIQHQLYLMRTHRLTEQAAYARAVGQFYRIRAREDLERKVAEEQAYHFGAKPLVSDAEINLRLEAKQLSKSDKVLEEKEAIRRMQSASAEKNFKNTEAGGVFS</sequence>
<dbReference type="EMBL" id="JANBPT010000648">
    <property type="protein sequence ID" value="KAJ1915105.1"/>
    <property type="molecule type" value="Genomic_DNA"/>
</dbReference>
<dbReference type="PANTHER" id="PTHR37799:SF1">
    <property type="entry name" value="SMALL RIBOSOMAL SUBUNIT PROTEIN MS23"/>
    <property type="match status" value="1"/>
</dbReference>
<gene>
    <name evidence="9" type="primary">RSM25_2</name>
    <name evidence="9" type="ORF">IWQ60_008558</name>
</gene>
<dbReference type="PANTHER" id="PTHR37799">
    <property type="entry name" value="37S RIBOSOMAL PROTEIN S25, MITOCHONDRIAL"/>
    <property type="match status" value="1"/>
</dbReference>
<evidence type="ECO:0000256" key="7">
    <source>
        <dbReference type="ARBA" id="ARBA00035421"/>
    </source>
</evidence>
<keyword evidence="3" id="KW-0689">Ribosomal protein</keyword>
<accession>A0A9W7ZX75</accession>
<feature type="region of interest" description="Disordered" evidence="8">
    <location>
        <begin position="92"/>
        <end position="113"/>
    </location>
</feature>
<dbReference type="AlphaFoldDB" id="A0A9W7ZX75"/>